<dbReference type="Gene3D" id="3.40.1620.10">
    <property type="entry name" value="YefM-like domain"/>
    <property type="match status" value="1"/>
</dbReference>
<comment type="function">
    <text evidence="2">Antitoxin component of a type II toxin-antitoxin (TA) system.</text>
</comment>
<comment type="similarity">
    <text evidence="1 2">Belongs to the phD/YefM antitoxin family.</text>
</comment>
<dbReference type="InterPro" id="IPR036165">
    <property type="entry name" value="YefM-like_sf"/>
</dbReference>
<evidence type="ECO:0000313" key="3">
    <source>
        <dbReference type="EMBL" id="PZO58558.1"/>
    </source>
</evidence>
<dbReference type="SUPFAM" id="SSF143120">
    <property type="entry name" value="YefM-like"/>
    <property type="match status" value="1"/>
</dbReference>
<evidence type="ECO:0000256" key="2">
    <source>
        <dbReference type="RuleBase" id="RU362080"/>
    </source>
</evidence>
<evidence type="ECO:0000313" key="4">
    <source>
        <dbReference type="Proteomes" id="UP000249794"/>
    </source>
</evidence>
<dbReference type="Pfam" id="PF02604">
    <property type="entry name" value="PhdYeFM_antitox"/>
    <property type="match status" value="1"/>
</dbReference>
<gene>
    <name evidence="3" type="ORF">DCF15_05175</name>
</gene>
<dbReference type="Proteomes" id="UP000249794">
    <property type="component" value="Unassembled WGS sequence"/>
</dbReference>
<protein>
    <recommendedName>
        <fullName evidence="2">Antitoxin</fullName>
    </recommendedName>
</protein>
<organism evidence="3 4">
    <name type="scientific">Phormidesmis priestleyi</name>
    <dbReference type="NCBI Taxonomy" id="268141"/>
    <lineage>
        <taxon>Bacteria</taxon>
        <taxon>Bacillati</taxon>
        <taxon>Cyanobacteriota</taxon>
        <taxon>Cyanophyceae</taxon>
        <taxon>Leptolyngbyales</taxon>
        <taxon>Leptolyngbyaceae</taxon>
        <taxon>Phormidesmis</taxon>
    </lineage>
</organism>
<name>A0A2W4ZUH7_9CYAN</name>
<reference evidence="3 4" key="2">
    <citation type="submission" date="2018-06" db="EMBL/GenBank/DDBJ databases">
        <title>Metagenomic assembly of (sub)arctic Cyanobacteria and their associated microbiome from non-axenic cultures.</title>
        <authorList>
            <person name="Baurain D."/>
        </authorList>
    </citation>
    <scope>NUCLEOTIDE SEQUENCE [LARGE SCALE GENOMIC DNA]</scope>
    <source>
        <strain evidence="3">ULC027bin1</strain>
    </source>
</reference>
<dbReference type="NCBIfam" id="TIGR01552">
    <property type="entry name" value="phd_fam"/>
    <property type="match status" value="1"/>
</dbReference>
<reference evidence="4" key="1">
    <citation type="submission" date="2018-04" db="EMBL/GenBank/DDBJ databases">
        <authorList>
            <person name="Cornet L."/>
        </authorList>
    </citation>
    <scope>NUCLEOTIDE SEQUENCE [LARGE SCALE GENOMIC DNA]</scope>
</reference>
<evidence type="ECO:0000256" key="1">
    <source>
        <dbReference type="ARBA" id="ARBA00009981"/>
    </source>
</evidence>
<sequence length="75" mass="8277">MNSAMGIVSNEWQLQEAKNKFSQLVKAADEGVPQFITVRGKQTAVILSAAEYKKLIRPSVPQSSTLLMPILDDDE</sequence>
<comment type="caution">
    <text evidence="3">The sequence shown here is derived from an EMBL/GenBank/DDBJ whole genome shotgun (WGS) entry which is preliminary data.</text>
</comment>
<dbReference type="AlphaFoldDB" id="A0A2W4ZUH7"/>
<proteinExistence type="inferred from homology"/>
<dbReference type="EMBL" id="QBMP01000033">
    <property type="protein sequence ID" value="PZO58558.1"/>
    <property type="molecule type" value="Genomic_DNA"/>
</dbReference>
<accession>A0A2W4ZUH7</accession>
<dbReference type="InterPro" id="IPR006442">
    <property type="entry name" value="Antitoxin_Phd/YefM"/>
</dbReference>